<dbReference type="InterPro" id="IPR039537">
    <property type="entry name" value="Retrotran_Ty1/copia-like"/>
</dbReference>
<keyword evidence="1" id="KW-0378">Hydrolase</keyword>
<dbReference type="Pfam" id="PF22936">
    <property type="entry name" value="Pol_BBD"/>
    <property type="match status" value="1"/>
</dbReference>
<dbReference type="Gene3D" id="3.30.420.10">
    <property type="entry name" value="Ribonuclease H-like superfamily/Ribonuclease H"/>
    <property type="match status" value="1"/>
</dbReference>
<dbReference type="GO" id="GO:0015074">
    <property type="term" value="P:DNA integration"/>
    <property type="evidence" value="ECO:0007669"/>
    <property type="project" value="InterPro"/>
</dbReference>
<dbReference type="PANTHER" id="PTHR42648">
    <property type="entry name" value="TRANSPOSASE, PUTATIVE-RELATED"/>
    <property type="match status" value="1"/>
</dbReference>
<keyword evidence="1" id="KW-0645">Protease</keyword>
<dbReference type="GO" id="GO:0006508">
    <property type="term" value="P:proteolysis"/>
    <property type="evidence" value="ECO:0007669"/>
    <property type="project" value="UniProtKB-KW"/>
</dbReference>
<evidence type="ECO:0000313" key="4">
    <source>
        <dbReference type="EMBL" id="GAA0150555.1"/>
    </source>
</evidence>
<dbReference type="GO" id="GO:0008233">
    <property type="term" value="F:peptidase activity"/>
    <property type="evidence" value="ECO:0007669"/>
    <property type="project" value="UniProtKB-KW"/>
</dbReference>
<protein>
    <recommendedName>
        <fullName evidence="3">Integrase catalytic domain-containing protein</fullName>
    </recommendedName>
</protein>
<name>A0AAV3PGY3_LITER</name>
<dbReference type="GO" id="GO:0003676">
    <property type="term" value="F:nucleic acid binding"/>
    <property type="evidence" value="ECO:0007669"/>
    <property type="project" value="InterPro"/>
</dbReference>
<comment type="caution">
    <text evidence="4">The sequence shown here is derived from an EMBL/GenBank/DDBJ whole genome shotgun (WGS) entry which is preliminary data.</text>
</comment>
<evidence type="ECO:0000256" key="2">
    <source>
        <dbReference type="SAM" id="MobiDB-lite"/>
    </source>
</evidence>
<feature type="domain" description="Integrase catalytic" evidence="3">
    <location>
        <begin position="327"/>
        <end position="441"/>
    </location>
</feature>
<keyword evidence="5" id="KW-1185">Reference proteome</keyword>
<evidence type="ECO:0000259" key="3">
    <source>
        <dbReference type="PROSITE" id="PS50994"/>
    </source>
</evidence>
<dbReference type="InterPro" id="IPR001584">
    <property type="entry name" value="Integrase_cat-core"/>
</dbReference>
<dbReference type="Proteomes" id="UP001454036">
    <property type="component" value="Unassembled WGS sequence"/>
</dbReference>
<reference evidence="4 5" key="1">
    <citation type="submission" date="2024-01" db="EMBL/GenBank/DDBJ databases">
        <title>The complete chloroplast genome sequence of Lithospermum erythrorhizon: insights into the phylogenetic relationship among Boraginaceae species and the maternal lineages of purple gromwells.</title>
        <authorList>
            <person name="Okada T."/>
            <person name="Watanabe K."/>
        </authorList>
    </citation>
    <scope>NUCLEOTIDE SEQUENCE [LARGE SCALE GENOMIC DNA]</scope>
</reference>
<dbReference type="PANTHER" id="PTHR42648:SF31">
    <property type="entry name" value="RNA-DIRECTED DNA POLYMERASE"/>
    <property type="match status" value="1"/>
</dbReference>
<feature type="region of interest" description="Disordered" evidence="2">
    <location>
        <begin position="577"/>
        <end position="600"/>
    </location>
</feature>
<organism evidence="4 5">
    <name type="scientific">Lithospermum erythrorhizon</name>
    <name type="common">Purple gromwell</name>
    <name type="synonym">Lithospermum officinale var. erythrorhizon</name>
    <dbReference type="NCBI Taxonomy" id="34254"/>
    <lineage>
        <taxon>Eukaryota</taxon>
        <taxon>Viridiplantae</taxon>
        <taxon>Streptophyta</taxon>
        <taxon>Embryophyta</taxon>
        <taxon>Tracheophyta</taxon>
        <taxon>Spermatophyta</taxon>
        <taxon>Magnoliopsida</taxon>
        <taxon>eudicotyledons</taxon>
        <taxon>Gunneridae</taxon>
        <taxon>Pentapetalae</taxon>
        <taxon>asterids</taxon>
        <taxon>lamiids</taxon>
        <taxon>Boraginales</taxon>
        <taxon>Boraginaceae</taxon>
        <taxon>Boraginoideae</taxon>
        <taxon>Lithospermeae</taxon>
        <taxon>Lithospermum</taxon>
    </lineage>
</organism>
<evidence type="ECO:0000313" key="5">
    <source>
        <dbReference type="Proteomes" id="UP001454036"/>
    </source>
</evidence>
<feature type="compositionally biased region" description="Polar residues" evidence="2">
    <location>
        <begin position="577"/>
        <end position="593"/>
    </location>
</feature>
<dbReference type="EMBL" id="BAABME010017568">
    <property type="protein sequence ID" value="GAA0150555.1"/>
    <property type="molecule type" value="Genomic_DNA"/>
</dbReference>
<gene>
    <name evidence="4" type="ORF">LIER_37132</name>
</gene>
<sequence length="678" mass="75586">MIGCIDVVETDSSMHKLLSNQQIMQFLTGLNEGYTPVRGNILMLQPFPSLGRGGFNNYGRGRGNYMKNHGEGGSQGRGKAMYYCDHCSESRALMAGKAPHFVVHKVAHQWIIESGASDHITPYLSLFTSYQPVPESTYIIIPNGSHILIKHIGAVRLSSNISLKNVLHIPDFQYNLLSIQKLCDDLSMTVIFSAKSCFLPGHSLREPLLLGEASKGLYFLDTQSMIGDVHSVNTSGSVSKLFLPTEVDADSVIQNQSDVAFVNDINKVTSVVNKDFLVPASFTTHNLSHNDALLWHSRLAHLPLESIAHIPSMSTSSFKHIGDAFPILKTFTNYIATHFKAKIKVIRSDNTPEFAGKTAKLFYDSLGIVHQSSCVHTPQQNGVVERKQKHLLETARALLFQSNLPVVFWGDYLLTTTYLINRFPLPSLKYKSPFELLFHRQPSYTHLRSFGCLCYVNTPKPGRSKFHPKAISCVFIGYPFGKKAYKLYDLQNKIVIVSKDVSFHEKCYPFHHHILPTNFPLPVIPDVYPTSLYYPVVPSTSTQPFSPDLTDNHDTPLATHDIVDHLHTDHHDINFSDTATHSQGSISPQTSVLNDAPPDISPVLRRSTTLHSAPHHLKDYVCYGLHSSLQTNLHNGSSLSSFNHAFVASISTLSEPRTYKQASQDPLWVVAMDNELTA</sequence>
<dbReference type="InterPro" id="IPR054722">
    <property type="entry name" value="PolX-like_BBD"/>
</dbReference>
<dbReference type="PROSITE" id="PS50994">
    <property type="entry name" value="INTEGRASE"/>
    <property type="match status" value="1"/>
</dbReference>
<dbReference type="Pfam" id="PF25597">
    <property type="entry name" value="SH3_retrovirus"/>
    <property type="match status" value="1"/>
</dbReference>
<accession>A0AAV3PGY3</accession>
<dbReference type="InterPro" id="IPR036397">
    <property type="entry name" value="RNaseH_sf"/>
</dbReference>
<evidence type="ECO:0000256" key="1">
    <source>
        <dbReference type="ARBA" id="ARBA00022670"/>
    </source>
</evidence>
<dbReference type="AlphaFoldDB" id="A0AAV3PGY3"/>
<proteinExistence type="predicted"/>
<dbReference type="InterPro" id="IPR057670">
    <property type="entry name" value="SH3_retrovirus"/>
</dbReference>
<dbReference type="SUPFAM" id="SSF53098">
    <property type="entry name" value="Ribonuclease H-like"/>
    <property type="match status" value="1"/>
</dbReference>
<dbReference type="InterPro" id="IPR012337">
    <property type="entry name" value="RNaseH-like_sf"/>
</dbReference>